<dbReference type="PANTHER" id="PTHR11731:SF193">
    <property type="entry name" value="DIPEPTIDYL PEPTIDASE 9"/>
    <property type="match status" value="1"/>
</dbReference>
<dbReference type="Gene3D" id="3.40.50.1820">
    <property type="entry name" value="alpha/beta hydrolase"/>
    <property type="match status" value="1"/>
</dbReference>
<dbReference type="Proteomes" id="UP001597368">
    <property type="component" value="Unassembled WGS sequence"/>
</dbReference>
<feature type="domain" description="Dipeptidylpeptidase IV N-terminal" evidence="3">
    <location>
        <begin position="103"/>
        <end position="379"/>
    </location>
</feature>
<evidence type="ECO:0000256" key="1">
    <source>
        <dbReference type="SAM" id="MobiDB-lite"/>
    </source>
</evidence>
<dbReference type="Pfam" id="PF00930">
    <property type="entry name" value="DPPIV_N"/>
    <property type="match status" value="1"/>
</dbReference>
<name>A0ABW4SSR9_9ACTN</name>
<organism evidence="4 5">
    <name type="scientific">Nonomuraea mangrovi</name>
    <dbReference type="NCBI Taxonomy" id="2316207"/>
    <lineage>
        <taxon>Bacteria</taxon>
        <taxon>Bacillati</taxon>
        <taxon>Actinomycetota</taxon>
        <taxon>Actinomycetes</taxon>
        <taxon>Streptosporangiales</taxon>
        <taxon>Streptosporangiaceae</taxon>
        <taxon>Nonomuraea</taxon>
    </lineage>
</organism>
<sequence>MTFPRQYARTARFRHGTPRDFTVSPDGRRVVFLRSLGAEDPVNRLWTFDVDAGEERLVVDPGALPDAEPSEAERAHRERTREYSGGITAYATDAAVTKAVYTLNGRLYLVELDSGAVKDLGCEGSDPRLDPTGTRVAYVADGALRVVGGGLSVDPDGPEVTWGLPEHVAAESMYRHRGHWWSPDGAVLLAARVDNTPVERWHVADPANPASPPRVMAYPRAGTPNADVSLWLVSMDGGRIEVRWDRAAFEYVARVAWTAHDLLVQVQSRDQRTTRILSVAPTGETTAVHEDTDTAWVELVAGVPARTAGGALVRTADVGDTRHLVVGDAPVTPRGLQVVAVLGVDGDTVLFQATDEPTERHLYAYDGTLTRLTTEPGVHTGVRAGGTTVVVSRTLDRHGVRVRAGEHEIASVAATPALRPRVTLLRLGERELRSALLFPKGHVEGSARLPVLLDPYGGPHGSRATAVLDDYLVSQWFADQGYAVLVTDGRGTPARGPVWERTIKGDKLSHALEDQIDALRAAAAAHPDLDLGRVGIRGWSFGGYLAAAAVLRHPEVFHAAVAGAPVTDARLYDTHWQERYLDQDAAAYDRSTLIGDAPKLSRPLLLVHGLADDNVFAAHTLRLSSALLEAGRPHAVLPLSGVSHMTPQEAVAENLLLFQLDFLDRSLKD</sequence>
<proteinExistence type="predicted"/>
<dbReference type="InterPro" id="IPR050278">
    <property type="entry name" value="Serine_Prot_S9B/DPPIV"/>
</dbReference>
<feature type="compositionally biased region" description="Basic and acidic residues" evidence="1">
    <location>
        <begin position="71"/>
        <end position="80"/>
    </location>
</feature>
<evidence type="ECO:0000259" key="3">
    <source>
        <dbReference type="Pfam" id="PF00930"/>
    </source>
</evidence>
<feature type="domain" description="Peptidase S9 prolyl oligopeptidase catalytic" evidence="2">
    <location>
        <begin position="474"/>
        <end position="668"/>
    </location>
</feature>
<dbReference type="SUPFAM" id="SSF53474">
    <property type="entry name" value="alpha/beta-Hydrolases"/>
    <property type="match status" value="1"/>
</dbReference>
<accession>A0ABW4SSR9</accession>
<dbReference type="Gene3D" id="2.140.10.30">
    <property type="entry name" value="Dipeptidylpeptidase IV, N-terminal domain"/>
    <property type="match status" value="1"/>
</dbReference>
<reference evidence="5" key="1">
    <citation type="journal article" date="2019" name="Int. J. Syst. Evol. Microbiol.">
        <title>The Global Catalogue of Microorganisms (GCM) 10K type strain sequencing project: providing services to taxonomists for standard genome sequencing and annotation.</title>
        <authorList>
            <consortium name="The Broad Institute Genomics Platform"/>
            <consortium name="The Broad Institute Genome Sequencing Center for Infectious Disease"/>
            <person name="Wu L."/>
            <person name="Ma J."/>
        </authorList>
    </citation>
    <scope>NUCLEOTIDE SEQUENCE [LARGE SCALE GENOMIC DNA]</scope>
    <source>
        <strain evidence="5">ICMP 6774ER</strain>
    </source>
</reference>
<gene>
    <name evidence="4" type="ORF">ACFSKW_14055</name>
</gene>
<dbReference type="RefSeq" id="WP_379572663.1">
    <property type="nucleotide sequence ID" value="NZ_JBHUFV010000021.1"/>
</dbReference>
<dbReference type="InterPro" id="IPR002469">
    <property type="entry name" value="Peptidase_S9B_N"/>
</dbReference>
<keyword evidence="5" id="KW-1185">Reference proteome</keyword>
<dbReference type="EMBL" id="JBHUFV010000021">
    <property type="protein sequence ID" value="MFD1932603.1"/>
    <property type="molecule type" value="Genomic_DNA"/>
</dbReference>
<dbReference type="InterPro" id="IPR001375">
    <property type="entry name" value="Peptidase_S9_cat"/>
</dbReference>
<evidence type="ECO:0000313" key="5">
    <source>
        <dbReference type="Proteomes" id="UP001597368"/>
    </source>
</evidence>
<dbReference type="SUPFAM" id="SSF82171">
    <property type="entry name" value="DPP6 N-terminal domain-like"/>
    <property type="match status" value="1"/>
</dbReference>
<dbReference type="InterPro" id="IPR029058">
    <property type="entry name" value="AB_hydrolase_fold"/>
</dbReference>
<evidence type="ECO:0000259" key="2">
    <source>
        <dbReference type="Pfam" id="PF00326"/>
    </source>
</evidence>
<comment type="caution">
    <text evidence="4">The sequence shown here is derived from an EMBL/GenBank/DDBJ whole genome shotgun (WGS) entry which is preliminary data.</text>
</comment>
<dbReference type="PANTHER" id="PTHR11731">
    <property type="entry name" value="PROTEASE FAMILY S9B,C DIPEPTIDYL-PEPTIDASE IV-RELATED"/>
    <property type="match status" value="1"/>
</dbReference>
<feature type="region of interest" description="Disordered" evidence="1">
    <location>
        <begin position="61"/>
        <end position="80"/>
    </location>
</feature>
<protein>
    <submittedName>
        <fullName evidence="4">Prolyl oligopeptidase family serine peptidase</fullName>
    </submittedName>
</protein>
<evidence type="ECO:0000313" key="4">
    <source>
        <dbReference type="EMBL" id="MFD1932603.1"/>
    </source>
</evidence>
<dbReference type="Pfam" id="PF00326">
    <property type="entry name" value="Peptidase_S9"/>
    <property type="match status" value="1"/>
</dbReference>